<feature type="domain" description="Ribonuclease PIN" evidence="4">
    <location>
        <begin position="8"/>
        <end position="103"/>
    </location>
</feature>
<dbReference type="InterPro" id="IPR033411">
    <property type="entry name" value="Ribonuclease_PIN"/>
</dbReference>
<dbReference type="EMBL" id="BART01023999">
    <property type="protein sequence ID" value="GAG99339.1"/>
    <property type="molecule type" value="Genomic_DNA"/>
</dbReference>
<keyword evidence="1" id="KW-0540">Nuclease</keyword>
<dbReference type="Gene3D" id="3.40.50.1010">
    <property type="entry name" value="5'-nuclease"/>
    <property type="match status" value="1"/>
</dbReference>
<protein>
    <recommendedName>
        <fullName evidence="4">Ribonuclease PIN domain-containing protein</fullName>
    </recommendedName>
</protein>
<organism evidence="5">
    <name type="scientific">marine sediment metagenome</name>
    <dbReference type="NCBI Taxonomy" id="412755"/>
    <lineage>
        <taxon>unclassified sequences</taxon>
        <taxon>metagenomes</taxon>
        <taxon>ecological metagenomes</taxon>
    </lineage>
</organism>
<dbReference type="AlphaFoldDB" id="X1BUB0"/>
<name>X1BUB0_9ZZZZ</name>
<keyword evidence="3" id="KW-0378">Hydrolase</keyword>
<evidence type="ECO:0000313" key="5">
    <source>
        <dbReference type="EMBL" id="GAG99339.1"/>
    </source>
</evidence>
<proteinExistence type="predicted"/>
<dbReference type="InterPro" id="IPR039907">
    <property type="entry name" value="NOB1"/>
</dbReference>
<dbReference type="PANTHER" id="PTHR12814:SF2">
    <property type="entry name" value="RNA-BINDING PROTEIN NOB1"/>
    <property type="match status" value="1"/>
</dbReference>
<dbReference type="PANTHER" id="PTHR12814">
    <property type="entry name" value="RNA-BINDING PROTEIN NOB1"/>
    <property type="match status" value="1"/>
</dbReference>
<dbReference type="GO" id="GO:0046872">
    <property type="term" value="F:metal ion binding"/>
    <property type="evidence" value="ECO:0007669"/>
    <property type="project" value="UniProtKB-KW"/>
</dbReference>
<dbReference type="GO" id="GO:0030688">
    <property type="term" value="C:preribosome, small subunit precursor"/>
    <property type="evidence" value="ECO:0007669"/>
    <property type="project" value="TreeGrafter"/>
</dbReference>
<evidence type="ECO:0000256" key="1">
    <source>
        <dbReference type="ARBA" id="ARBA00022722"/>
    </source>
</evidence>
<dbReference type="GO" id="GO:0030490">
    <property type="term" value="P:maturation of SSU-rRNA"/>
    <property type="evidence" value="ECO:0007669"/>
    <property type="project" value="TreeGrafter"/>
</dbReference>
<reference evidence="5" key="1">
    <citation type="journal article" date="2014" name="Front. Microbiol.">
        <title>High frequency of phylogenetically diverse reductive dehalogenase-homologous genes in deep subseafloor sedimentary metagenomes.</title>
        <authorList>
            <person name="Kawai M."/>
            <person name="Futagami T."/>
            <person name="Toyoda A."/>
            <person name="Takaki Y."/>
            <person name="Nishi S."/>
            <person name="Hori S."/>
            <person name="Arai W."/>
            <person name="Tsubouchi T."/>
            <person name="Morono Y."/>
            <person name="Uchiyama I."/>
            <person name="Ito T."/>
            <person name="Fujiyama A."/>
            <person name="Inagaki F."/>
            <person name="Takami H."/>
        </authorList>
    </citation>
    <scope>NUCLEOTIDE SEQUENCE</scope>
    <source>
        <strain evidence="5">Expedition CK06-06</strain>
    </source>
</reference>
<sequence length="182" mass="21060">MNEEVSCLVFDTNIFLKGLEINLIPGIIYTSPKIIEEIKVNKFKDKNRNILNRIQVAIDCEKLIVKSPLEKYLKKVKEGAKKTGDFNVLSDADKDLIAIAMELIDTKNQNIILFSNDYSIENLCSELNVPYSPLYKEGIETKIIWEVYCSYCHKTFKAEDLKKRCEICGSILKRRPKNKELY</sequence>
<dbReference type="GO" id="GO:0004521">
    <property type="term" value="F:RNA endonuclease activity"/>
    <property type="evidence" value="ECO:0007669"/>
    <property type="project" value="TreeGrafter"/>
</dbReference>
<evidence type="ECO:0000256" key="3">
    <source>
        <dbReference type="ARBA" id="ARBA00022801"/>
    </source>
</evidence>
<dbReference type="CDD" id="cd09876">
    <property type="entry name" value="PIN_Nob1-like"/>
    <property type="match status" value="1"/>
</dbReference>
<comment type="caution">
    <text evidence="5">The sequence shown here is derived from an EMBL/GenBank/DDBJ whole genome shotgun (WGS) entry which is preliminary data.</text>
</comment>
<keyword evidence="2" id="KW-0479">Metal-binding</keyword>
<dbReference type="Pfam" id="PF17146">
    <property type="entry name" value="PIN_6"/>
    <property type="match status" value="1"/>
</dbReference>
<evidence type="ECO:0000256" key="2">
    <source>
        <dbReference type="ARBA" id="ARBA00022723"/>
    </source>
</evidence>
<dbReference type="GO" id="GO:0016787">
    <property type="term" value="F:hydrolase activity"/>
    <property type="evidence" value="ECO:0007669"/>
    <property type="project" value="UniProtKB-KW"/>
</dbReference>
<gene>
    <name evidence="5" type="ORF">S01H4_43490</name>
</gene>
<accession>X1BUB0</accession>
<evidence type="ECO:0000259" key="4">
    <source>
        <dbReference type="Pfam" id="PF17146"/>
    </source>
</evidence>